<accession>A0A660SPL8</accession>
<name>A0A660SPL8_UNCT6</name>
<gene>
    <name evidence="1" type="ORF">DRP43_00040</name>
</gene>
<organism evidence="1 2">
    <name type="scientific">candidate division TA06 bacterium</name>
    <dbReference type="NCBI Taxonomy" id="2250710"/>
    <lineage>
        <taxon>Bacteria</taxon>
        <taxon>Bacteria division TA06</taxon>
    </lineage>
</organism>
<dbReference type="EMBL" id="QNBD01000001">
    <property type="protein sequence ID" value="RKX72699.1"/>
    <property type="molecule type" value="Genomic_DNA"/>
</dbReference>
<dbReference type="Proteomes" id="UP000271125">
    <property type="component" value="Unassembled WGS sequence"/>
</dbReference>
<reference evidence="1 2" key="1">
    <citation type="submission" date="2018-06" db="EMBL/GenBank/DDBJ databases">
        <title>Extensive metabolic versatility and redundancy in microbially diverse, dynamic hydrothermal sediments.</title>
        <authorList>
            <person name="Dombrowski N."/>
            <person name="Teske A."/>
            <person name="Baker B.J."/>
        </authorList>
    </citation>
    <scope>NUCLEOTIDE SEQUENCE [LARGE SCALE GENOMIC DNA]</scope>
    <source>
        <strain evidence="1">B10_G13</strain>
    </source>
</reference>
<sequence>MILLSGCSSLKKLSITSPVKQKSKIDINNYYPNLMQRNYEFKSMKGKGNIHLKEGRYEWSAIFRINIISRDTAIIDIYGPLGMRVFTIYIQDSTITFDRESNYEAIADLLKSSSIVGKSFVSIFSAIPLIDTEMVKVDFEKTISMKYSNIIWFGSMRSIYPDSLYLRDGNRIVAKTKYSKINSIDGPYEIEIYSIIFDAYLNVSFSSKSYNL</sequence>
<protein>
    <submittedName>
        <fullName evidence="1">Uncharacterized protein</fullName>
    </submittedName>
</protein>
<evidence type="ECO:0000313" key="1">
    <source>
        <dbReference type="EMBL" id="RKX72699.1"/>
    </source>
</evidence>
<dbReference type="AlphaFoldDB" id="A0A660SPL8"/>
<evidence type="ECO:0000313" key="2">
    <source>
        <dbReference type="Proteomes" id="UP000271125"/>
    </source>
</evidence>
<comment type="caution">
    <text evidence="1">The sequence shown here is derived from an EMBL/GenBank/DDBJ whole genome shotgun (WGS) entry which is preliminary data.</text>
</comment>
<proteinExistence type="predicted"/>